<name>A0A0A9GM42_ARUDO</name>
<reference evidence="1" key="1">
    <citation type="submission" date="2014-09" db="EMBL/GenBank/DDBJ databases">
        <authorList>
            <person name="Magalhaes I.L.F."/>
            <person name="Oliveira U."/>
            <person name="Santos F.R."/>
            <person name="Vidigal T.H.D.A."/>
            <person name="Brescovit A.D."/>
            <person name="Santos A.J."/>
        </authorList>
    </citation>
    <scope>NUCLEOTIDE SEQUENCE</scope>
    <source>
        <tissue evidence="1">Shoot tissue taken approximately 20 cm above the soil surface</tissue>
    </source>
</reference>
<dbReference type="EMBL" id="GBRH01173402">
    <property type="protein sequence ID" value="JAE24494.1"/>
    <property type="molecule type" value="Transcribed_RNA"/>
</dbReference>
<sequence length="10" mass="1187">MMEKPCSMQC</sequence>
<proteinExistence type="predicted"/>
<protein>
    <submittedName>
        <fullName evidence="1">Uncharacterized protein</fullName>
    </submittedName>
</protein>
<reference evidence="1" key="2">
    <citation type="journal article" date="2015" name="Data Brief">
        <title>Shoot transcriptome of the giant reed, Arundo donax.</title>
        <authorList>
            <person name="Barrero R.A."/>
            <person name="Guerrero F.D."/>
            <person name="Moolhuijzen P."/>
            <person name="Goolsby J.A."/>
            <person name="Tidwell J."/>
            <person name="Bellgard S.E."/>
            <person name="Bellgard M.I."/>
        </authorList>
    </citation>
    <scope>NUCLEOTIDE SEQUENCE</scope>
    <source>
        <tissue evidence="1">Shoot tissue taken approximately 20 cm above the soil surface</tissue>
    </source>
</reference>
<organism evidence="1">
    <name type="scientific">Arundo donax</name>
    <name type="common">Giant reed</name>
    <name type="synonym">Donax arundinaceus</name>
    <dbReference type="NCBI Taxonomy" id="35708"/>
    <lineage>
        <taxon>Eukaryota</taxon>
        <taxon>Viridiplantae</taxon>
        <taxon>Streptophyta</taxon>
        <taxon>Embryophyta</taxon>
        <taxon>Tracheophyta</taxon>
        <taxon>Spermatophyta</taxon>
        <taxon>Magnoliopsida</taxon>
        <taxon>Liliopsida</taxon>
        <taxon>Poales</taxon>
        <taxon>Poaceae</taxon>
        <taxon>PACMAD clade</taxon>
        <taxon>Arundinoideae</taxon>
        <taxon>Arundineae</taxon>
        <taxon>Arundo</taxon>
    </lineage>
</organism>
<evidence type="ECO:0000313" key="1">
    <source>
        <dbReference type="EMBL" id="JAE24494.1"/>
    </source>
</evidence>
<accession>A0A0A9GM42</accession>